<proteinExistence type="predicted"/>
<accession>A0A4R3U914</accession>
<dbReference type="SUPFAM" id="SSF46565">
    <property type="entry name" value="Chaperone J-domain"/>
    <property type="match status" value="1"/>
</dbReference>
<feature type="region of interest" description="Disordered" evidence="2">
    <location>
        <begin position="169"/>
        <end position="214"/>
    </location>
</feature>
<organism evidence="3 4">
    <name type="scientific">Roseateles saccharophilus</name>
    <name type="common">Pseudomonas saccharophila</name>
    <dbReference type="NCBI Taxonomy" id="304"/>
    <lineage>
        <taxon>Bacteria</taxon>
        <taxon>Pseudomonadati</taxon>
        <taxon>Pseudomonadota</taxon>
        <taxon>Betaproteobacteria</taxon>
        <taxon>Burkholderiales</taxon>
        <taxon>Sphaerotilaceae</taxon>
        <taxon>Roseateles</taxon>
    </lineage>
</organism>
<evidence type="ECO:0000313" key="4">
    <source>
        <dbReference type="Proteomes" id="UP000295110"/>
    </source>
</evidence>
<name>A0A4R3U914_ROSSA</name>
<dbReference type="AlphaFoldDB" id="A0A4R3U914"/>
<feature type="coiled-coil region" evidence="1">
    <location>
        <begin position="279"/>
        <end position="306"/>
    </location>
</feature>
<evidence type="ECO:0000256" key="1">
    <source>
        <dbReference type="SAM" id="Coils"/>
    </source>
</evidence>
<evidence type="ECO:0000313" key="3">
    <source>
        <dbReference type="EMBL" id="TCU83628.1"/>
    </source>
</evidence>
<reference evidence="3 4" key="1">
    <citation type="submission" date="2019-03" db="EMBL/GenBank/DDBJ databases">
        <title>Genomic Encyclopedia of Type Strains, Phase IV (KMG-IV): sequencing the most valuable type-strain genomes for metagenomic binning, comparative biology and taxonomic classification.</title>
        <authorList>
            <person name="Goeker M."/>
        </authorList>
    </citation>
    <scope>NUCLEOTIDE SEQUENCE [LARGE SCALE GENOMIC DNA]</scope>
    <source>
        <strain evidence="3 4">DSM 654</strain>
    </source>
</reference>
<dbReference type="EMBL" id="SMBU01000057">
    <property type="protein sequence ID" value="TCU83628.1"/>
    <property type="molecule type" value="Genomic_DNA"/>
</dbReference>
<gene>
    <name evidence="3" type="ORF">EV671_10574</name>
</gene>
<protein>
    <recommendedName>
        <fullName evidence="5">DnaJ-like protein</fullName>
    </recommendedName>
</protein>
<comment type="caution">
    <text evidence="3">The sequence shown here is derived from an EMBL/GenBank/DDBJ whole genome shotgun (WGS) entry which is preliminary data.</text>
</comment>
<dbReference type="InterPro" id="IPR036869">
    <property type="entry name" value="J_dom_sf"/>
</dbReference>
<keyword evidence="4" id="KW-1185">Reference proteome</keyword>
<keyword evidence="1" id="KW-0175">Coiled coil</keyword>
<sequence length="378" mass="43284">MSRNYVPQISAERAGAALTPPQKRFNTLIRQIEQARQLLGAWHENIASYRLAHTQVVLPLEAELTAVRRQWVFTLDRLLEQRNWTKAERSTLRELACDGASALLTMREDDAELKALFAKHAEVDFDTERREAVRAMKDLAEAMTGLDLGDDDGLHTDDDLFERLQQGMKERAAADEDEAAEDAEEADLNAKAAGRHRSAAQKRREAEAQQASQSMREIFRKLASALHPDRETDEGKRKEKTVLMQRVNQAYAASDLLALLELQLQIEQIDASHIASASAQRLKHYNKVLSEQLAELRAEVDHVEMQFRFEFGLEPGWGLKPGKLGSVLDQHSRELRAELSQQQRDLRMLSDTAATKRWLKRERQLMREEDEFFDFPPF</sequence>
<feature type="compositionally biased region" description="Acidic residues" evidence="2">
    <location>
        <begin position="175"/>
        <end position="187"/>
    </location>
</feature>
<evidence type="ECO:0008006" key="5">
    <source>
        <dbReference type="Google" id="ProtNLM"/>
    </source>
</evidence>
<evidence type="ECO:0000256" key="2">
    <source>
        <dbReference type="SAM" id="MobiDB-lite"/>
    </source>
</evidence>
<dbReference type="Proteomes" id="UP000295110">
    <property type="component" value="Unassembled WGS sequence"/>
</dbReference>